<accession>A0A8J3SJ70</accession>
<reference evidence="1 2" key="1">
    <citation type="submission" date="2021-01" db="EMBL/GenBank/DDBJ databases">
        <title>Whole genome shotgun sequence of Planobispora siamensis NBRC 107568.</title>
        <authorList>
            <person name="Komaki H."/>
            <person name="Tamura T."/>
        </authorList>
    </citation>
    <scope>NUCLEOTIDE SEQUENCE [LARGE SCALE GENOMIC DNA]</scope>
    <source>
        <strain evidence="1 2">NBRC 107568</strain>
    </source>
</reference>
<dbReference type="EMBL" id="BOOJ01000052">
    <property type="protein sequence ID" value="GIH95378.1"/>
    <property type="molecule type" value="Genomic_DNA"/>
</dbReference>
<gene>
    <name evidence="1" type="ORF">Psi01_60080</name>
</gene>
<protein>
    <submittedName>
        <fullName evidence="1">Uncharacterized protein</fullName>
    </submittedName>
</protein>
<comment type="caution">
    <text evidence="1">The sequence shown here is derived from an EMBL/GenBank/DDBJ whole genome shotgun (WGS) entry which is preliminary data.</text>
</comment>
<organism evidence="1 2">
    <name type="scientific">Planobispora siamensis</name>
    <dbReference type="NCBI Taxonomy" id="936338"/>
    <lineage>
        <taxon>Bacteria</taxon>
        <taxon>Bacillati</taxon>
        <taxon>Actinomycetota</taxon>
        <taxon>Actinomycetes</taxon>
        <taxon>Streptosporangiales</taxon>
        <taxon>Streptosporangiaceae</taxon>
        <taxon>Planobispora</taxon>
    </lineage>
</organism>
<dbReference type="Proteomes" id="UP000619788">
    <property type="component" value="Unassembled WGS sequence"/>
</dbReference>
<dbReference type="AlphaFoldDB" id="A0A8J3SJ70"/>
<name>A0A8J3SJ70_9ACTN</name>
<proteinExistence type="predicted"/>
<keyword evidence="2" id="KW-1185">Reference proteome</keyword>
<evidence type="ECO:0000313" key="1">
    <source>
        <dbReference type="EMBL" id="GIH95378.1"/>
    </source>
</evidence>
<sequence length="155" mass="17019">MPSSAITSPIDALRACRDLLAPVPFLSETIATNRQINDAISSAYHTAKNAVAAYERLERNWQQEFQPGTWKVPLLWEVPLLPETPAPEQMSVELTSEHARLAVLPLPEGFALVLSGFDMPSDHKEADAVQEAFHHFAVRCGAKGGWVFGCPVDIV</sequence>
<evidence type="ECO:0000313" key="2">
    <source>
        <dbReference type="Proteomes" id="UP000619788"/>
    </source>
</evidence>
<dbReference type="RefSeq" id="WP_204067474.1">
    <property type="nucleotide sequence ID" value="NZ_BOOJ01000052.1"/>
</dbReference>